<evidence type="ECO:0000313" key="15">
    <source>
        <dbReference type="Proteomes" id="UP000186341"/>
    </source>
</evidence>
<dbReference type="PROSITE" id="PS00198">
    <property type="entry name" value="4FE4S_FER_1"/>
    <property type="match status" value="2"/>
</dbReference>
<dbReference type="SUPFAM" id="SSF52518">
    <property type="entry name" value="Thiamin diphosphate-binding fold (THDP-binding)"/>
    <property type="match status" value="2"/>
</dbReference>
<feature type="binding site" evidence="12">
    <location>
        <position position="694"/>
    </location>
    <ligand>
        <name>[4Fe-4S] cluster</name>
        <dbReference type="ChEBI" id="CHEBI:49883"/>
        <label>1</label>
    </ligand>
</feature>
<dbReference type="Pfam" id="PF17147">
    <property type="entry name" value="PFOR_II"/>
    <property type="match status" value="1"/>
</dbReference>
<feature type="binding site" evidence="12">
    <location>
        <position position="823"/>
    </location>
    <ligand>
        <name>[4Fe-4S] cluster</name>
        <dbReference type="ChEBI" id="CHEBI:49883"/>
        <label>3</label>
    </ligand>
</feature>
<dbReference type="FunFam" id="3.40.50.970:FF:000012">
    <property type="entry name" value="Pyruvate:ferredoxin (Flavodoxin) oxidoreductase"/>
    <property type="match status" value="1"/>
</dbReference>
<dbReference type="CDD" id="cd07034">
    <property type="entry name" value="TPP_PYR_PFOR_IOR-alpha_like"/>
    <property type="match status" value="1"/>
</dbReference>
<feature type="binding site" evidence="12">
    <location>
        <position position="757"/>
    </location>
    <ligand>
        <name>[4Fe-4S] cluster</name>
        <dbReference type="ChEBI" id="CHEBI:49883"/>
        <label>2</label>
    </ligand>
</feature>
<dbReference type="InterPro" id="IPR009014">
    <property type="entry name" value="Transketo_C/PFOR_II"/>
</dbReference>
<evidence type="ECO:0000313" key="14">
    <source>
        <dbReference type="EMBL" id="OLU39578.1"/>
    </source>
</evidence>
<dbReference type="EMBL" id="MPJW01000132">
    <property type="protein sequence ID" value="OLU39578.1"/>
    <property type="molecule type" value="Genomic_DNA"/>
</dbReference>
<feature type="binding site" evidence="10">
    <location>
        <begin position="968"/>
        <end position="971"/>
    </location>
    <ligand>
        <name>thiamine diphosphate</name>
        <dbReference type="ChEBI" id="CHEBI:58937"/>
    </ligand>
</feature>
<feature type="binding site" evidence="12">
    <location>
        <position position="1077"/>
    </location>
    <ligand>
        <name>[4Fe-4S] cluster</name>
        <dbReference type="ChEBI" id="CHEBI:49883"/>
        <label>3</label>
    </ligand>
</feature>
<dbReference type="Pfam" id="PF01855">
    <property type="entry name" value="POR_N"/>
    <property type="match status" value="1"/>
</dbReference>
<keyword evidence="6 9" id="KW-0560">Oxidoreductase</keyword>
<evidence type="ECO:0000256" key="3">
    <source>
        <dbReference type="ARBA" id="ARBA00022485"/>
    </source>
</evidence>
<dbReference type="Gene3D" id="3.40.50.970">
    <property type="match status" value="2"/>
</dbReference>
<dbReference type="InterPro" id="IPR033412">
    <property type="entry name" value="PFOR_II"/>
</dbReference>
<dbReference type="InterPro" id="IPR002880">
    <property type="entry name" value="Pyrv_Fd/Flavodoxin_OxRdtase_N"/>
</dbReference>
<feature type="binding site" evidence="12">
    <location>
        <position position="751"/>
    </location>
    <ligand>
        <name>[4Fe-4S] cluster</name>
        <dbReference type="ChEBI" id="CHEBI:49883"/>
        <label>2</label>
    </ligand>
</feature>
<dbReference type="NCBIfam" id="TIGR02176">
    <property type="entry name" value="pyruv_ox_red"/>
    <property type="match status" value="1"/>
</dbReference>
<evidence type="ECO:0000256" key="11">
    <source>
        <dbReference type="PIRSR" id="PIRSR000159-2"/>
    </source>
</evidence>
<accession>A0A1U7NFY3</accession>
<feature type="binding site" evidence="12">
    <location>
        <position position="700"/>
    </location>
    <ligand>
        <name>[4Fe-4S] cluster</name>
        <dbReference type="ChEBI" id="CHEBI:49883"/>
        <label>1</label>
    </ligand>
</feature>
<dbReference type="InterPro" id="IPR011895">
    <property type="entry name" value="Pyrv_flavodox_OxRed"/>
</dbReference>
<feature type="binding site" evidence="10">
    <location>
        <position position="117"/>
    </location>
    <ligand>
        <name>pyruvate</name>
        <dbReference type="ChEBI" id="CHEBI:15361"/>
    </ligand>
</feature>
<feature type="binding site" evidence="10">
    <location>
        <position position="848"/>
    </location>
    <ligand>
        <name>thiamine diphosphate</name>
        <dbReference type="ChEBI" id="CHEBI:58937"/>
    </ligand>
</feature>
<dbReference type="PANTHER" id="PTHR32154">
    <property type="entry name" value="PYRUVATE-FLAVODOXIN OXIDOREDUCTASE-RELATED"/>
    <property type="match status" value="1"/>
</dbReference>
<dbReference type="FunFam" id="3.40.50.920:FF:000007">
    <property type="entry name" value="Pyruvate:ferredoxin (Flavodoxin) oxidoreductase"/>
    <property type="match status" value="1"/>
</dbReference>
<dbReference type="GO" id="GO:0051539">
    <property type="term" value="F:4 iron, 4 sulfur cluster binding"/>
    <property type="evidence" value="ECO:0007669"/>
    <property type="project" value="UniProtKB-KW"/>
</dbReference>
<feature type="site" description="Important for catalytic activity" evidence="11">
    <location>
        <position position="34"/>
    </location>
</feature>
<dbReference type="InterPro" id="IPR002869">
    <property type="entry name" value="Pyrv_flavodox_OxRed_cen"/>
</dbReference>
<name>A0A1U7NFY3_9FIRM</name>
<dbReference type="GO" id="GO:0022900">
    <property type="term" value="P:electron transport chain"/>
    <property type="evidence" value="ECO:0007669"/>
    <property type="project" value="InterPro"/>
</dbReference>
<dbReference type="InterPro" id="IPR029061">
    <property type="entry name" value="THDP-binding"/>
</dbReference>
<dbReference type="SMART" id="SM00890">
    <property type="entry name" value="EKR"/>
    <property type="match status" value="1"/>
</dbReference>
<dbReference type="GeneID" id="82202842"/>
<dbReference type="InterPro" id="IPR050722">
    <property type="entry name" value="Pyruvate:ferred/Flavod_OxRd"/>
</dbReference>
<feature type="site" description="Important for catalytic activity" evidence="11">
    <location>
        <position position="117"/>
    </location>
</feature>
<dbReference type="Gene3D" id="3.40.50.920">
    <property type="match status" value="1"/>
</dbReference>
<dbReference type="Pfam" id="PF12838">
    <property type="entry name" value="Fer4_7"/>
    <property type="match status" value="1"/>
</dbReference>
<feature type="binding site" evidence="10">
    <location>
        <position position="825"/>
    </location>
    <ligand>
        <name>thiamine diphosphate</name>
        <dbReference type="ChEBI" id="CHEBI:58937"/>
    </ligand>
</feature>
<keyword evidence="3 12" id="KW-0004">4Fe-4S</keyword>
<feature type="site" description="Important for catalytic activity" evidence="11">
    <location>
        <position position="1002"/>
    </location>
</feature>
<dbReference type="SUPFAM" id="SSF53323">
    <property type="entry name" value="Pyruvate-ferredoxin oxidoreductase, PFOR, domain III"/>
    <property type="match status" value="1"/>
</dbReference>
<reference evidence="14 15" key="1">
    <citation type="submission" date="2016-11" db="EMBL/GenBank/DDBJ databases">
        <title>Description of two novel members of the family Erysipelotrichaceae: Ileibacterium lipovorans gen. nov., sp. nov. and Dubosiella newyorkensis, gen. nov., sp. nov.</title>
        <authorList>
            <person name="Cox L.M."/>
            <person name="Sohn J."/>
            <person name="Tyrrell K.L."/>
            <person name="Citron D.M."/>
            <person name="Lawson P.A."/>
            <person name="Patel N.B."/>
            <person name="Iizumi T."/>
            <person name="Perez-Perez G.I."/>
            <person name="Goldstein E.J."/>
            <person name="Blaser M.J."/>
        </authorList>
    </citation>
    <scope>NUCLEOTIDE SEQUENCE [LARGE SCALE GENOMIC DNA]</scope>
    <source>
        <strain evidence="14 15">NYU-BL-A3</strain>
    </source>
</reference>
<sequence length="1177" mass="129475">MAEKAKTFQSMDGNTAAAHNAYALTELSCIYPITPSSPMAEQMDAWASQGRKNAFDEVVKIAELQSEAGASGAVHGAAQAGVLPTTFTASQGLLLMIPNIYKWVGENLPVVLHVAARSLASRSLNIFGDHSDVYAIRQTGVPMLASHSVQEVMDLAGVAHLSAIKAHTPFVHFFDGFRTSHEVDKIEVFDVDKYKDLIDYEALAEFKKNAMQPHTNPVTRGANENDDIFFQGVEARNAHYDNVPDIVADYMKKISEITGRHYAPFTYYGDPEAEDVIVAMGSVTETAQEAIDRLNAEGKKVGMVKVHLFRPFSTKYLLDVLPETVKKVAVLDRSKEGGSLGEPLYLDVLTALKDKDIKVVGGRYGLGSHDTAPKHIKAVFDNLELEEPKNGFTIGIVDDVTNTSLPFDDSFVIDDGKTTECLFWGLGSDGTVSANKSSIKIIGDNTDMYAQGYYAYDSKKAGGVTRSHLRFGSNPIHKTYYINNADFISVSLDSYMFKYDLANNLKKGGTFLLNTSFDKDEIVKHMPNRLKKELADKEAKFYIIDANKIASEIGMGRRTNTILQSAFFALNPQILPYEEAVDLMKKAAKKSYGKKGDEVVQLNYKAIDMGKDGLVEVEVDKNWSNLPVSELRKPTGDAYWDEYAARINGLDGYNMPVSSFVKNGVLDGTMQNNIAFKEKRTIAVNVPEWNPDNCIQCGFCSFVCPHATIRIFALTEEEIKDAPMEFKTLPLMGDKSGKNLRFRVQVSPSNCVGCGLCASECPGKKGNKALKMVDVNSQLYLDPLADYLYKETEYKTGLFPKTTVKGSQFQMPYFEVPGSCPGCGETPYYRLASQLFGKDMQIANATGCSSIYCGANPSSPFVKDKDGNGTAWANSLFEDNAEFGYGMALANNLSQAKIYRIMEDNLDKVIPELKAKFEEYLAAGNDREKQRALEPEIKKLVAEADVNEDVKTLLQEDLVSKSNWIIGGDGWAYDIGYGGLDHVLANNVNVNVLVLDTEVYSNTGGQASKSTPRSSVAKFAAGGKSTAKKDLGQIAMTYGHVYVASVCMGADKAQTLKAFQEAEAYDGPSLIIAYSPCAEHGIKGGLGNHQQVQRDAVACGYVDLYRYNPDNKEHPLTIDSKKEPDYSKMKDFMLKEARYAQLAKLKGEEEAEAMFAKAAADAKKRRDRLKAIEKEGL</sequence>
<dbReference type="InterPro" id="IPR011766">
    <property type="entry name" value="TPP_enzyme_TPP-bd"/>
</dbReference>
<feature type="binding site" evidence="10">
    <location>
        <position position="67"/>
    </location>
    <ligand>
        <name>thiamine diphosphate</name>
        <dbReference type="ChEBI" id="CHEBI:58937"/>
    </ligand>
</feature>
<dbReference type="Pfam" id="PF02775">
    <property type="entry name" value="TPP_enzyme_C"/>
    <property type="match status" value="1"/>
</dbReference>
<dbReference type="Proteomes" id="UP000186341">
    <property type="component" value="Unassembled WGS sequence"/>
</dbReference>
<dbReference type="InterPro" id="IPR017896">
    <property type="entry name" value="4Fe4S_Fe-S-bd"/>
</dbReference>
<dbReference type="PROSITE" id="PS51379">
    <property type="entry name" value="4FE4S_FER_2"/>
    <property type="match status" value="2"/>
</dbReference>
<keyword evidence="7 12" id="KW-0408">Iron</keyword>
<dbReference type="Gene3D" id="3.30.70.20">
    <property type="match status" value="1"/>
</dbReference>
<feature type="binding site" evidence="10">
    <location>
        <begin position="997"/>
        <end position="1002"/>
    </location>
    <ligand>
        <name>thiamine diphosphate</name>
        <dbReference type="ChEBI" id="CHEBI:58937"/>
    </ligand>
</feature>
<evidence type="ECO:0000256" key="5">
    <source>
        <dbReference type="ARBA" id="ARBA00022982"/>
    </source>
</evidence>
<keyword evidence="4 12" id="KW-0479">Metal-binding</keyword>
<dbReference type="PANTHER" id="PTHR32154:SF0">
    <property type="entry name" value="PYRUVATE-FLAVODOXIN OXIDOREDUCTASE-RELATED"/>
    <property type="match status" value="1"/>
</dbReference>
<evidence type="ECO:0000256" key="8">
    <source>
        <dbReference type="ARBA" id="ARBA00023014"/>
    </source>
</evidence>
<dbReference type="GO" id="GO:0016903">
    <property type="term" value="F:oxidoreductase activity, acting on the aldehyde or oxo group of donors"/>
    <property type="evidence" value="ECO:0007669"/>
    <property type="project" value="InterPro"/>
</dbReference>
<dbReference type="InterPro" id="IPR019752">
    <property type="entry name" value="Pyrv/ketoisovalerate_OxRed_cat"/>
</dbReference>
<evidence type="ECO:0000256" key="6">
    <source>
        <dbReference type="ARBA" id="ARBA00023002"/>
    </source>
</evidence>
<gene>
    <name evidence="14" type="ORF">BO222_06460</name>
</gene>
<dbReference type="SUPFAM" id="SSF54862">
    <property type="entry name" value="4Fe-4S ferredoxins"/>
    <property type="match status" value="1"/>
</dbReference>
<feature type="binding site" evidence="12">
    <location>
        <position position="820"/>
    </location>
    <ligand>
        <name>[4Fe-4S] cluster</name>
        <dbReference type="ChEBI" id="CHEBI:49883"/>
        <label>3</label>
    </ligand>
</feature>
<proteinExistence type="inferred from homology"/>
<dbReference type="GO" id="GO:0030976">
    <property type="term" value="F:thiamine pyrophosphate binding"/>
    <property type="evidence" value="ECO:0007669"/>
    <property type="project" value="InterPro"/>
</dbReference>
<keyword evidence="2 9" id="KW-0813">Transport</keyword>
<feature type="binding site" evidence="12">
    <location>
        <position position="754"/>
    </location>
    <ligand>
        <name>[4Fe-4S] cluster</name>
        <dbReference type="ChEBI" id="CHEBI:49883"/>
        <label>2</label>
    </ligand>
</feature>
<dbReference type="RefSeq" id="WP_075819452.1">
    <property type="nucleotide sequence ID" value="NZ_CAOUMU010000074.1"/>
</dbReference>
<dbReference type="AlphaFoldDB" id="A0A1U7NFY3"/>
<feature type="site" description="Important for catalytic activity" evidence="11">
    <location>
        <position position="67"/>
    </location>
</feature>
<evidence type="ECO:0000256" key="9">
    <source>
        <dbReference type="PIRNR" id="PIRNR000159"/>
    </source>
</evidence>
<evidence type="ECO:0000256" key="1">
    <source>
        <dbReference type="ARBA" id="ARBA00009032"/>
    </source>
</evidence>
<evidence type="ECO:0000256" key="2">
    <source>
        <dbReference type="ARBA" id="ARBA00022448"/>
    </source>
</evidence>
<dbReference type="Pfam" id="PF01558">
    <property type="entry name" value="POR"/>
    <property type="match status" value="1"/>
</dbReference>
<comment type="cofactor">
    <cofactor evidence="12">
        <name>[4Fe-4S] cluster</name>
        <dbReference type="ChEBI" id="CHEBI:49883"/>
    </cofactor>
    <text evidence="12">Binds 3 [4Fe-4S] clusters per subunit.</text>
</comment>
<dbReference type="GO" id="GO:0005506">
    <property type="term" value="F:iron ion binding"/>
    <property type="evidence" value="ECO:0007669"/>
    <property type="project" value="InterPro"/>
</dbReference>
<evidence type="ECO:0000259" key="13">
    <source>
        <dbReference type="PROSITE" id="PS51379"/>
    </source>
</evidence>
<evidence type="ECO:0000256" key="7">
    <source>
        <dbReference type="ARBA" id="ARBA00023004"/>
    </source>
</evidence>
<feature type="domain" description="4Fe-4S ferredoxin-type" evidence="13">
    <location>
        <begin position="685"/>
        <end position="714"/>
    </location>
</feature>
<feature type="domain" description="4Fe-4S ferredoxin-type" evidence="13">
    <location>
        <begin position="742"/>
        <end position="775"/>
    </location>
</feature>
<dbReference type="InterPro" id="IPR017900">
    <property type="entry name" value="4Fe4S_Fe_S_CS"/>
</dbReference>
<evidence type="ECO:0000256" key="12">
    <source>
        <dbReference type="PIRSR" id="PIRSR000159-50"/>
    </source>
</evidence>
<dbReference type="PIRSF" id="PIRSF000159">
    <property type="entry name" value="NifJ"/>
    <property type="match status" value="1"/>
</dbReference>
<organism evidence="14 15">
    <name type="scientific">Ileibacterium valens</name>
    <dbReference type="NCBI Taxonomy" id="1862668"/>
    <lineage>
        <taxon>Bacteria</taxon>
        <taxon>Bacillati</taxon>
        <taxon>Bacillota</taxon>
        <taxon>Erysipelotrichia</taxon>
        <taxon>Erysipelotrichales</taxon>
        <taxon>Erysipelotrichaceae</taxon>
        <taxon>Ileibacterium</taxon>
    </lineage>
</organism>
<comment type="caution">
    <text evidence="14">The sequence shown here is derived from an EMBL/GenBank/DDBJ whole genome shotgun (WGS) entry which is preliminary data.</text>
</comment>
<feature type="binding site" evidence="12">
    <location>
        <position position="848"/>
    </location>
    <ligand>
        <name>[4Fe-4S] cluster</name>
        <dbReference type="ChEBI" id="CHEBI:49883"/>
        <label>3</label>
    </ligand>
</feature>
<protein>
    <submittedName>
        <fullName evidence="14">Pyruvate:ferredoxin (Flavodoxin) oxidoreductase</fullName>
    </submittedName>
</protein>
<comment type="similarity">
    <text evidence="1 9">Belongs to the pyruvate:ferredoxin/flavodoxin oxidoreductase family.</text>
</comment>
<evidence type="ECO:0000256" key="4">
    <source>
        <dbReference type="ARBA" id="ARBA00022723"/>
    </source>
</evidence>
<dbReference type="OrthoDB" id="9794954at2"/>
<feature type="binding site" evidence="10">
    <location>
        <position position="34"/>
    </location>
    <ligand>
        <name>pyruvate</name>
        <dbReference type="ChEBI" id="CHEBI:15361"/>
    </ligand>
</feature>
<keyword evidence="14" id="KW-0670">Pyruvate</keyword>
<evidence type="ECO:0000256" key="10">
    <source>
        <dbReference type="PIRSR" id="PIRSR000159-1"/>
    </source>
</evidence>
<dbReference type="SUPFAM" id="SSF52922">
    <property type="entry name" value="TK C-terminal domain-like"/>
    <property type="match status" value="1"/>
</dbReference>
<dbReference type="GO" id="GO:0006979">
    <property type="term" value="P:response to oxidative stress"/>
    <property type="evidence" value="ECO:0007669"/>
    <property type="project" value="TreeGrafter"/>
</dbReference>
<keyword evidence="5 9" id="KW-0249">Electron transport</keyword>
<feature type="binding site" evidence="12">
    <location>
        <position position="697"/>
    </location>
    <ligand>
        <name>[4Fe-4S] cluster</name>
        <dbReference type="ChEBI" id="CHEBI:49883"/>
        <label>1</label>
    </ligand>
</feature>
<dbReference type="InterPro" id="IPR019456">
    <property type="entry name" value="Pyrv-flavodox_OxRtase_EKR"/>
</dbReference>
<keyword evidence="8 12" id="KW-0411">Iron-sulfur</keyword>
<feature type="binding site" evidence="12">
    <location>
        <position position="704"/>
    </location>
    <ligand>
        <name>[4Fe-4S] cluster</name>
        <dbReference type="ChEBI" id="CHEBI:49883"/>
        <label>2</label>
    </ligand>
</feature>
<keyword evidence="15" id="KW-1185">Reference proteome</keyword>
<dbReference type="FunFam" id="3.40.920.10:FF:000001">
    <property type="entry name" value="Pyruvate:ferredoxin (Flavodoxin) oxidoreductase"/>
    <property type="match status" value="1"/>
</dbReference>
<feature type="binding site" evidence="12">
    <location>
        <position position="761"/>
    </location>
    <ligand>
        <name>[4Fe-4S] cluster</name>
        <dbReference type="ChEBI" id="CHEBI:49883"/>
        <label>1</label>
    </ligand>
</feature>
<dbReference type="Gene3D" id="3.40.920.10">
    <property type="entry name" value="Pyruvate-ferredoxin oxidoreductase, PFOR, domain III"/>
    <property type="match status" value="1"/>
</dbReference>